<proteinExistence type="predicted"/>
<evidence type="ECO:0000313" key="1">
    <source>
        <dbReference type="EMBL" id="KAG1550963.1"/>
    </source>
</evidence>
<dbReference type="Proteomes" id="UP000717996">
    <property type="component" value="Unassembled WGS sequence"/>
</dbReference>
<dbReference type="AlphaFoldDB" id="A0A9P7CFC1"/>
<dbReference type="EMBL" id="JAANIT010000177">
    <property type="protein sequence ID" value="KAG1550963.1"/>
    <property type="molecule type" value="Genomic_DNA"/>
</dbReference>
<gene>
    <name evidence="1" type="ORF">G6F51_002143</name>
</gene>
<organism evidence="1 2">
    <name type="scientific">Rhizopus oryzae</name>
    <name type="common">Mucormycosis agent</name>
    <name type="synonym">Rhizopus arrhizus var. delemar</name>
    <dbReference type="NCBI Taxonomy" id="64495"/>
    <lineage>
        <taxon>Eukaryota</taxon>
        <taxon>Fungi</taxon>
        <taxon>Fungi incertae sedis</taxon>
        <taxon>Mucoromycota</taxon>
        <taxon>Mucoromycotina</taxon>
        <taxon>Mucoromycetes</taxon>
        <taxon>Mucorales</taxon>
        <taxon>Mucorineae</taxon>
        <taxon>Rhizopodaceae</taxon>
        <taxon>Rhizopus</taxon>
    </lineage>
</organism>
<comment type="caution">
    <text evidence="1">The sequence shown here is derived from an EMBL/GenBank/DDBJ whole genome shotgun (WGS) entry which is preliminary data.</text>
</comment>
<accession>A0A9P7CFC1</accession>
<dbReference type="OrthoDB" id="2248168at2759"/>
<sequence>MSETTDNVENHQLFASLRTQKMQLCQSPKVVNFQRASSEAMNFCKYVIDHIRPTFNPVDLIDVIVKKCYLFDYAFYTTTDIYNNIIKQLPQLPKFMNALMFGKLIKDFGERVPKRVEGKNTKGRMFCKLKNNAIGKLVESTSNFRTEINNDGSNWINVGHVRKSPGIESVATRQGLLEAMVMKLRNRCLHRYIFASTSSTPSSPTLERDFLADNNTNSNNNIKATSLTYCDGDTQAMIDFIGHSIKKIRLCVISYTGLSNNPGDVVIFLKSCKMIKSIVVDHDSHIESLSSKANNPPGVADSRHNPSSKPFEFKTWVHTVKNQKRSVSFHNKSDVNNVANLESQTAFLQAIDKHSIVTAASEFECLNFKDRSLNLVLRDQFPKGIGLRERKVGRAHQCNELNFDNEEDKMEALNQEFLILGRKIQVQVMTDKNSDVIRIGITNIPYEKDDKLKPLVT</sequence>
<protein>
    <submittedName>
        <fullName evidence="1">Uncharacterized protein</fullName>
    </submittedName>
</protein>
<evidence type="ECO:0000313" key="2">
    <source>
        <dbReference type="Proteomes" id="UP000717996"/>
    </source>
</evidence>
<reference evidence="1" key="1">
    <citation type="journal article" date="2020" name="Microb. Genom.">
        <title>Genetic diversity of clinical and environmental Mucorales isolates obtained from an investigation of mucormycosis cases among solid organ transplant recipients.</title>
        <authorList>
            <person name="Nguyen M.H."/>
            <person name="Kaul D."/>
            <person name="Muto C."/>
            <person name="Cheng S.J."/>
            <person name="Richter R.A."/>
            <person name="Bruno V.M."/>
            <person name="Liu G."/>
            <person name="Beyhan S."/>
            <person name="Sundermann A.J."/>
            <person name="Mounaud S."/>
            <person name="Pasculle A.W."/>
            <person name="Nierman W.C."/>
            <person name="Driscoll E."/>
            <person name="Cumbie R."/>
            <person name="Clancy C.J."/>
            <person name="Dupont C.L."/>
        </authorList>
    </citation>
    <scope>NUCLEOTIDE SEQUENCE</scope>
    <source>
        <strain evidence="1">GL16</strain>
    </source>
</reference>
<name>A0A9P7CFC1_RHIOR</name>